<dbReference type="EMBL" id="QZWG01000011">
    <property type="protein sequence ID" value="RZB82972.1"/>
    <property type="molecule type" value="Genomic_DNA"/>
</dbReference>
<evidence type="ECO:0000259" key="1">
    <source>
        <dbReference type="Pfam" id="PF08387"/>
    </source>
</evidence>
<gene>
    <name evidence="2" type="ORF">D0Y65_031853</name>
</gene>
<evidence type="ECO:0000313" key="2">
    <source>
        <dbReference type="EMBL" id="RZB82972.1"/>
    </source>
</evidence>
<organism evidence="2 3">
    <name type="scientific">Glycine soja</name>
    <name type="common">Wild soybean</name>
    <dbReference type="NCBI Taxonomy" id="3848"/>
    <lineage>
        <taxon>Eukaryota</taxon>
        <taxon>Viridiplantae</taxon>
        <taxon>Streptophyta</taxon>
        <taxon>Embryophyta</taxon>
        <taxon>Tracheophyta</taxon>
        <taxon>Spermatophyta</taxon>
        <taxon>Magnoliopsida</taxon>
        <taxon>eudicotyledons</taxon>
        <taxon>Gunneridae</taxon>
        <taxon>Pentapetalae</taxon>
        <taxon>rosids</taxon>
        <taxon>fabids</taxon>
        <taxon>Fabales</taxon>
        <taxon>Fabaceae</taxon>
        <taxon>Papilionoideae</taxon>
        <taxon>50 kb inversion clade</taxon>
        <taxon>NPAAA clade</taxon>
        <taxon>indigoferoid/millettioid clade</taxon>
        <taxon>Phaseoleae</taxon>
        <taxon>Glycine</taxon>
        <taxon>Glycine subgen. Soja</taxon>
    </lineage>
</organism>
<accession>A0A445IAF6</accession>
<feature type="domain" description="FBD" evidence="1">
    <location>
        <begin position="220"/>
        <end position="253"/>
    </location>
</feature>
<dbReference type="InterPro" id="IPR050232">
    <property type="entry name" value="FBL13/AtMIF1-like"/>
</dbReference>
<evidence type="ECO:0000313" key="3">
    <source>
        <dbReference type="Proteomes" id="UP000289340"/>
    </source>
</evidence>
<keyword evidence="3" id="KW-1185">Reference proteome</keyword>
<reference evidence="2 3" key="1">
    <citation type="submission" date="2018-09" db="EMBL/GenBank/DDBJ databases">
        <title>A high-quality reference genome of wild soybean provides a powerful tool to mine soybean genomes.</title>
        <authorList>
            <person name="Xie M."/>
            <person name="Chung C.Y.L."/>
            <person name="Li M.-W."/>
            <person name="Wong F.-L."/>
            <person name="Chan T.-F."/>
            <person name="Lam H.-M."/>
        </authorList>
    </citation>
    <scope>NUCLEOTIDE SEQUENCE [LARGE SCALE GENOMIC DNA]</scope>
    <source>
        <strain evidence="3">cv. W05</strain>
        <tissue evidence="2">Hypocotyl of etiolated seedlings</tissue>
    </source>
</reference>
<name>A0A445IAF6_GLYSO</name>
<dbReference type="InterPro" id="IPR006566">
    <property type="entry name" value="FBD"/>
</dbReference>
<proteinExistence type="predicted"/>
<dbReference type="Proteomes" id="UP000289340">
    <property type="component" value="Chromosome 11"/>
</dbReference>
<comment type="caution">
    <text evidence="2">The sequence shown here is derived from an EMBL/GenBank/DDBJ whole genome shotgun (WGS) entry which is preliminary data.</text>
</comment>
<sequence>MHQVSHALTIANKYDDESLLNTWIPNILLRRVKNLRIDTYFEMSFSALASHFLFKSVMLEELVLKMDYCAVILSGILFTLDNSSGYLTLNLPVLKVFKTTNCAWLKAKRITVTAPLQSVIIVQDYKSMSYATSNCMIEFSASRLRDFTYRGYDYISHYFKLLLAKLVTKLPLFGMLSQLELGLVSGEVLLGLLLKSPVLKTLAFKGISKFDKELLNSAAVLECLTSTLQVVKFHKLHGFEHKLCFAKFVMENGLISGEDELLPCQLFMGKSKVIEEFKEKLLLNFHIIFY</sequence>
<dbReference type="PANTHER" id="PTHR31900">
    <property type="entry name" value="F-BOX/RNI SUPERFAMILY PROTEIN-RELATED"/>
    <property type="match status" value="1"/>
</dbReference>
<dbReference type="AlphaFoldDB" id="A0A445IAF6"/>
<dbReference type="PANTHER" id="PTHR31900:SF32">
    <property type="entry name" value="F-BOX_RNI_FBD-LIKE DOMAIN PROTEIN"/>
    <property type="match status" value="1"/>
</dbReference>
<protein>
    <recommendedName>
        <fullName evidence="1">FBD domain-containing protein</fullName>
    </recommendedName>
</protein>
<dbReference type="Pfam" id="PF08387">
    <property type="entry name" value="FBD"/>
    <property type="match status" value="1"/>
</dbReference>